<keyword evidence="2" id="KW-1185">Reference proteome</keyword>
<proteinExistence type="predicted"/>
<evidence type="ECO:0000313" key="1">
    <source>
        <dbReference type="EMBL" id="GGJ69007.1"/>
    </source>
</evidence>
<name>A0A917PAT1_9ACTN</name>
<dbReference type="AlphaFoldDB" id="A0A917PAT1"/>
<evidence type="ECO:0000313" key="2">
    <source>
        <dbReference type="Proteomes" id="UP000625682"/>
    </source>
</evidence>
<organism evidence="1 2">
    <name type="scientific">Streptomyces lacrimifluminis</name>
    <dbReference type="NCBI Taxonomy" id="1500077"/>
    <lineage>
        <taxon>Bacteria</taxon>
        <taxon>Bacillati</taxon>
        <taxon>Actinomycetota</taxon>
        <taxon>Actinomycetes</taxon>
        <taxon>Kitasatosporales</taxon>
        <taxon>Streptomycetaceae</taxon>
        <taxon>Streptomyces</taxon>
    </lineage>
</organism>
<accession>A0A917PAT1</accession>
<comment type="caution">
    <text evidence="1">The sequence shown here is derived from an EMBL/GenBank/DDBJ whole genome shotgun (WGS) entry which is preliminary data.</text>
</comment>
<reference evidence="1" key="2">
    <citation type="submission" date="2020-09" db="EMBL/GenBank/DDBJ databases">
        <authorList>
            <person name="Sun Q."/>
            <person name="Zhou Y."/>
        </authorList>
    </citation>
    <scope>NUCLEOTIDE SEQUENCE</scope>
    <source>
        <strain evidence="1">CGMCC 4.7272</strain>
    </source>
</reference>
<dbReference type="RefSeq" id="WP_189152078.1">
    <property type="nucleotide sequence ID" value="NZ_BAABER010000037.1"/>
</dbReference>
<gene>
    <name evidence="1" type="ORF">GCM10012282_77420</name>
</gene>
<sequence>MTTNAGDEADCRRHATALAYVCGHLAEMREMLGEQGEALLGRLEGALEDDAAEQDLAAVLDELHRALQRAGDAPGVYGYRLPFNAAGLSSLQIVYRCPLRRCAGFSRAEVTEFPPHCAISGGELLRERLV</sequence>
<dbReference type="Proteomes" id="UP000625682">
    <property type="component" value="Unassembled WGS sequence"/>
</dbReference>
<protein>
    <submittedName>
        <fullName evidence="1">Uncharacterized protein</fullName>
    </submittedName>
</protein>
<reference evidence="1" key="1">
    <citation type="journal article" date="2014" name="Int. J. Syst. Evol. Microbiol.">
        <title>Complete genome sequence of Corynebacterium casei LMG S-19264T (=DSM 44701T), isolated from a smear-ripened cheese.</title>
        <authorList>
            <consortium name="US DOE Joint Genome Institute (JGI-PGF)"/>
            <person name="Walter F."/>
            <person name="Albersmeier A."/>
            <person name="Kalinowski J."/>
            <person name="Ruckert C."/>
        </authorList>
    </citation>
    <scope>NUCLEOTIDE SEQUENCE</scope>
    <source>
        <strain evidence="1">CGMCC 4.7272</strain>
    </source>
</reference>
<dbReference type="EMBL" id="BMMU01000052">
    <property type="protein sequence ID" value="GGJ69007.1"/>
    <property type="molecule type" value="Genomic_DNA"/>
</dbReference>